<keyword evidence="1" id="KW-1133">Transmembrane helix</keyword>
<keyword evidence="3" id="KW-1185">Reference proteome</keyword>
<comment type="caution">
    <text evidence="2">The sequence shown here is derived from an EMBL/GenBank/DDBJ whole genome shotgun (WGS) entry which is preliminary data.</text>
</comment>
<evidence type="ECO:0000256" key="1">
    <source>
        <dbReference type="SAM" id="Phobius"/>
    </source>
</evidence>
<keyword evidence="1" id="KW-0472">Membrane</keyword>
<evidence type="ECO:0008006" key="4">
    <source>
        <dbReference type="Google" id="ProtNLM"/>
    </source>
</evidence>
<reference evidence="2 3" key="1">
    <citation type="submission" date="2021-01" db="EMBL/GenBank/DDBJ databases">
        <title>Sequencing the genomes of 1000 actinobacteria strains.</title>
        <authorList>
            <person name="Klenk H.-P."/>
        </authorList>
    </citation>
    <scope>NUCLEOTIDE SEQUENCE [LARGE SCALE GENOMIC DNA]</scope>
    <source>
        <strain evidence="2 3">DSM 13057</strain>
    </source>
</reference>
<name>A0ABS2L1M3_9MICO</name>
<feature type="transmembrane region" description="Helical" evidence="1">
    <location>
        <begin position="12"/>
        <end position="31"/>
    </location>
</feature>
<evidence type="ECO:0000313" key="3">
    <source>
        <dbReference type="Proteomes" id="UP000776164"/>
    </source>
</evidence>
<sequence>MITLMARRSVGPIVWALGAATVVFLIVHSILSPGTTGSGPFATVLGTVATCAAIVGLTLGALRFMAYSQDSLLEDLIASKGAIFGFRARLDSTSYRALSDHLPGSMFRFAASVNANSIWGHGCQLKIGPRGLFSLSYL</sequence>
<organism evidence="2 3">
    <name type="scientific">Subtercola frigoramans</name>
    <dbReference type="NCBI Taxonomy" id="120298"/>
    <lineage>
        <taxon>Bacteria</taxon>
        <taxon>Bacillati</taxon>
        <taxon>Actinomycetota</taxon>
        <taxon>Actinomycetes</taxon>
        <taxon>Micrococcales</taxon>
        <taxon>Microbacteriaceae</taxon>
        <taxon>Subtercola</taxon>
    </lineage>
</organism>
<proteinExistence type="predicted"/>
<protein>
    <recommendedName>
        <fullName evidence="4">ABC transmembrane type-1 domain-containing protein</fullName>
    </recommendedName>
</protein>
<accession>A0ABS2L1M3</accession>
<gene>
    <name evidence="2" type="ORF">JOE66_000553</name>
</gene>
<feature type="transmembrane region" description="Helical" evidence="1">
    <location>
        <begin position="43"/>
        <end position="62"/>
    </location>
</feature>
<dbReference type="EMBL" id="JAFBBU010000001">
    <property type="protein sequence ID" value="MBM7470919.1"/>
    <property type="molecule type" value="Genomic_DNA"/>
</dbReference>
<keyword evidence="1" id="KW-0812">Transmembrane</keyword>
<dbReference type="Proteomes" id="UP000776164">
    <property type="component" value="Unassembled WGS sequence"/>
</dbReference>
<evidence type="ECO:0000313" key="2">
    <source>
        <dbReference type="EMBL" id="MBM7470919.1"/>
    </source>
</evidence>